<dbReference type="Proteomes" id="UP001204015">
    <property type="component" value="Unassembled WGS sequence"/>
</dbReference>
<name>A0ABT1BX94_9BACT</name>
<protein>
    <submittedName>
        <fullName evidence="1">Uncharacterized protein</fullName>
    </submittedName>
</protein>
<comment type="caution">
    <text evidence="1">The sequence shown here is derived from an EMBL/GenBank/DDBJ whole genome shotgun (WGS) entry which is preliminary data.</text>
</comment>
<reference evidence="1 2" key="1">
    <citation type="submission" date="2022-06" db="EMBL/GenBank/DDBJ databases">
        <title>A taxonomic note on the genus Prevotella: Description of four novel genera and emended description of the genera Hallella and Xylanibacter.</title>
        <authorList>
            <person name="Hitch T.C.A."/>
        </authorList>
    </citation>
    <scope>NUCLEOTIDE SEQUENCE [LARGE SCALE GENOMIC DNA]</scope>
    <source>
        <strain evidence="1 2">DSM 100619</strain>
    </source>
</reference>
<evidence type="ECO:0000313" key="1">
    <source>
        <dbReference type="EMBL" id="MCO6025694.1"/>
    </source>
</evidence>
<dbReference type="RefSeq" id="WP_252761051.1">
    <property type="nucleotide sequence ID" value="NZ_JAMXLY010000025.1"/>
</dbReference>
<accession>A0ABT1BX94</accession>
<organism evidence="1 2">
    <name type="scientific">Segatella cerevisiae</name>
    <dbReference type="NCBI Taxonomy" id="2053716"/>
    <lineage>
        <taxon>Bacteria</taxon>
        <taxon>Pseudomonadati</taxon>
        <taxon>Bacteroidota</taxon>
        <taxon>Bacteroidia</taxon>
        <taxon>Bacteroidales</taxon>
        <taxon>Prevotellaceae</taxon>
        <taxon>Segatella</taxon>
    </lineage>
</organism>
<dbReference type="EMBL" id="JAMXLY010000025">
    <property type="protein sequence ID" value="MCO6025694.1"/>
    <property type="molecule type" value="Genomic_DNA"/>
</dbReference>
<evidence type="ECO:0000313" key="2">
    <source>
        <dbReference type="Proteomes" id="UP001204015"/>
    </source>
</evidence>
<gene>
    <name evidence="1" type="ORF">NG821_07550</name>
</gene>
<keyword evidence="2" id="KW-1185">Reference proteome</keyword>
<sequence>MSLKSLYDSVFHVYKRYDLTPWDHSPENLLPIYGIYHVYCAPGWQNLVRDQIESLKSSGLFEATQKLFISCVVSRDSDLDELRSIIGADEKWEAISIERIKTKFEFPALNFMQNFCKTHQCLVYYFHTKGISLMSTTNHSLTYRKFRRNVTAWRKMMEYFTFYEWKVAANVLMDGYDTYGTLKIDPPYTCHSHYSGNFWWARSNYLVSLPALEGDKMKNRFNAEMWILSGHGRFFSTFDSKTTLYGVYMPRQLYLSYNHGLFKKLRYINSYNLDKLKRHLLDAEWDKKKVDKFRTNG</sequence>
<proteinExistence type="predicted"/>